<sequence>MARKYEQYEQFIVGYEKQPSQGLKAAKKKLQRNPEDVVYLLAEAHFLQRLGREKSALECCQDIKTSIKDPLPVLMIIAAQEIIVHCQHALQSFTHVAGSHLSNLWKVAIDGSGKGGTSVKEIQREMLRAALDNEYWDLAQQVFARLQKENPKLPQYHFAWVALSEMLADRMSSNESTTRDNLRKLAYLSAKATVDNTLQKKDTPRIISSAREMRLICQIYREQSHDTELLELLDYPDIGIKSEYIKNDIEFIRIKLEVMSVKLQWGAIVEFCFSALDELCSFREQQSSTMQAAPGEFGWADDWKVWESMINADSMLSQSEATNGLQKDDSINIMNLVGRFLVLNPKNRNAARASLLCHSIHDPSSMLAECQSYLNTFSGSHACFEDLRSLLGQLTKEQQDKVCEDMEDELLRSPENEIEQVSVASQTVRKVTKLKIIYHTCISHGRHAVPDNARANLWIDLCLDVYSHSLQELSNGDESADDACILAIMCLVWFAHKSVDPAWPNSYLVQAACLVENLRDNSPNNARAVLLSLCISHLLGLGSIALSAFHDLTTREIQYDTLSHLIYTRISILHPFGVDLRVMKALDDRHKNPLDGIAFALKWKPKAVDNYLNMMTKSLENFPFDKLLEFSRFKENLEKSMTIPILTLEKRRIARITGQNGSLETALRYPFDFSADNRDFKTIPDFEYAGEEHFYHLVLAGKKPDQFWLAQQTLHDLIQTMPTWKMPLPETQVQLARDLLKYIMLHRADAANELTASEIEVSTGWKHLLNFTFPVVGEVEGLMLRDPETLQKKLDDLSKWLKIASEANKLTLDMKKLAAPPFADHTALQHCILHLEILKAINKCANAALAVSKQKNHHTHGKLSADALHKMKISVKGNADEIYKYLREIKKGLESHGIEEVARSFVGHGKIGEKIEKIVPLERRQKYAREFVESGIEALDGVLRVKV</sequence>
<evidence type="ECO:0008006" key="3">
    <source>
        <dbReference type="Google" id="ProtNLM"/>
    </source>
</evidence>
<reference evidence="1" key="1">
    <citation type="journal article" date="2020" name="Stud. Mycol.">
        <title>101 Dothideomycetes genomes: a test case for predicting lifestyles and emergence of pathogens.</title>
        <authorList>
            <person name="Haridas S."/>
            <person name="Albert R."/>
            <person name="Binder M."/>
            <person name="Bloem J."/>
            <person name="Labutti K."/>
            <person name="Salamov A."/>
            <person name="Andreopoulos B."/>
            <person name="Baker S."/>
            <person name="Barry K."/>
            <person name="Bills G."/>
            <person name="Bluhm B."/>
            <person name="Cannon C."/>
            <person name="Castanera R."/>
            <person name="Culley D."/>
            <person name="Daum C."/>
            <person name="Ezra D."/>
            <person name="Gonzalez J."/>
            <person name="Henrissat B."/>
            <person name="Kuo A."/>
            <person name="Liang C."/>
            <person name="Lipzen A."/>
            <person name="Lutzoni F."/>
            <person name="Magnuson J."/>
            <person name="Mondo S."/>
            <person name="Nolan M."/>
            <person name="Ohm R."/>
            <person name="Pangilinan J."/>
            <person name="Park H.-J."/>
            <person name="Ramirez L."/>
            <person name="Alfaro M."/>
            <person name="Sun H."/>
            <person name="Tritt A."/>
            <person name="Yoshinaga Y."/>
            <person name="Zwiers L.-H."/>
            <person name="Turgeon B."/>
            <person name="Goodwin S."/>
            <person name="Spatafora J."/>
            <person name="Crous P."/>
            <person name="Grigoriev I."/>
        </authorList>
    </citation>
    <scope>NUCLEOTIDE SEQUENCE</scope>
    <source>
        <strain evidence="1">CBS 130266</strain>
    </source>
</reference>
<gene>
    <name evidence="1" type="ORF">EJ08DRAFT_646109</name>
</gene>
<keyword evidence="2" id="KW-1185">Reference proteome</keyword>
<evidence type="ECO:0000313" key="2">
    <source>
        <dbReference type="Proteomes" id="UP000800235"/>
    </source>
</evidence>
<dbReference type="EMBL" id="MU007014">
    <property type="protein sequence ID" value="KAF2435237.1"/>
    <property type="molecule type" value="Genomic_DNA"/>
</dbReference>
<evidence type="ECO:0000313" key="1">
    <source>
        <dbReference type="EMBL" id="KAF2435237.1"/>
    </source>
</evidence>
<accession>A0A9P4P0X0</accession>
<proteinExistence type="predicted"/>
<dbReference type="SUPFAM" id="SSF48452">
    <property type="entry name" value="TPR-like"/>
    <property type="match status" value="1"/>
</dbReference>
<dbReference type="InterPro" id="IPR019183">
    <property type="entry name" value="NAA25_NatB_aux_su"/>
</dbReference>
<dbReference type="AlphaFoldDB" id="A0A9P4P0X0"/>
<comment type="caution">
    <text evidence="1">The sequence shown here is derived from an EMBL/GenBank/DDBJ whole genome shotgun (WGS) entry which is preliminary data.</text>
</comment>
<name>A0A9P4P0X0_9PEZI</name>
<dbReference type="OrthoDB" id="24670at2759"/>
<dbReference type="Proteomes" id="UP000800235">
    <property type="component" value="Unassembled WGS sequence"/>
</dbReference>
<protein>
    <recommendedName>
        <fullName evidence="3">Phagocyte signaling-impaired protein</fullName>
    </recommendedName>
</protein>
<organism evidence="1 2">
    <name type="scientific">Tothia fuscella</name>
    <dbReference type="NCBI Taxonomy" id="1048955"/>
    <lineage>
        <taxon>Eukaryota</taxon>
        <taxon>Fungi</taxon>
        <taxon>Dikarya</taxon>
        <taxon>Ascomycota</taxon>
        <taxon>Pezizomycotina</taxon>
        <taxon>Dothideomycetes</taxon>
        <taxon>Pleosporomycetidae</taxon>
        <taxon>Venturiales</taxon>
        <taxon>Cylindrosympodiaceae</taxon>
        <taxon>Tothia</taxon>
    </lineage>
</organism>
<dbReference type="Pfam" id="PF09797">
    <property type="entry name" value="NatB_MDM20"/>
    <property type="match status" value="1"/>
</dbReference>
<dbReference type="InterPro" id="IPR011990">
    <property type="entry name" value="TPR-like_helical_dom_sf"/>
</dbReference>